<reference evidence="1 2" key="1">
    <citation type="submission" date="2020-09" db="EMBL/GenBank/DDBJ databases">
        <title>De no assembly of potato wild relative species, Solanum commersonii.</title>
        <authorList>
            <person name="Cho K."/>
        </authorList>
    </citation>
    <scope>NUCLEOTIDE SEQUENCE [LARGE SCALE GENOMIC DNA]</scope>
    <source>
        <strain evidence="1">LZ3.2</strain>
        <tissue evidence="1">Leaf</tissue>
    </source>
</reference>
<comment type="caution">
    <text evidence="1">The sequence shown here is derived from an EMBL/GenBank/DDBJ whole genome shotgun (WGS) entry which is preliminary data.</text>
</comment>
<evidence type="ECO:0000313" key="1">
    <source>
        <dbReference type="EMBL" id="KAG5612036.1"/>
    </source>
</evidence>
<keyword evidence="2" id="KW-1185">Reference proteome</keyword>
<organism evidence="1 2">
    <name type="scientific">Solanum commersonii</name>
    <name type="common">Commerson's wild potato</name>
    <name type="synonym">Commerson's nightshade</name>
    <dbReference type="NCBI Taxonomy" id="4109"/>
    <lineage>
        <taxon>Eukaryota</taxon>
        <taxon>Viridiplantae</taxon>
        <taxon>Streptophyta</taxon>
        <taxon>Embryophyta</taxon>
        <taxon>Tracheophyta</taxon>
        <taxon>Spermatophyta</taxon>
        <taxon>Magnoliopsida</taxon>
        <taxon>eudicotyledons</taxon>
        <taxon>Gunneridae</taxon>
        <taxon>Pentapetalae</taxon>
        <taxon>asterids</taxon>
        <taxon>lamiids</taxon>
        <taxon>Solanales</taxon>
        <taxon>Solanaceae</taxon>
        <taxon>Solanoideae</taxon>
        <taxon>Solaneae</taxon>
        <taxon>Solanum</taxon>
    </lineage>
</organism>
<dbReference type="EMBL" id="JACXVP010000004">
    <property type="protein sequence ID" value="KAG5612036.1"/>
    <property type="molecule type" value="Genomic_DNA"/>
</dbReference>
<proteinExistence type="predicted"/>
<name>A0A9J5ZJF5_SOLCO</name>
<protein>
    <submittedName>
        <fullName evidence="1">Uncharacterized protein</fullName>
    </submittedName>
</protein>
<gene>
    <name evidence="1" type="ORF">H5410_023317</name>
</gene>
<accession>A0A9J5ZJF5</accession>
<evidence type="ECO:0000313" key="2">
    <source>
        <dbReference type="Proteomes" id="UP000824120"/>
    </source>
</evidence>
<dbReference type="Proteomes" id="UP000824120">
    <property type="component" value="Chromosome 4"/>
</dbReference>
<dbReference type="AlphaFoldDB" id="A0A9J5ZJF5"/>
<sequence>MRDAAAADGGGDGLSPAVGAEVKDIGNFREGVVGLETVVISDEKLLRMMRRERHRKEKPMILTKAGVFVSETILFSEPEKLVLIPFIVPPSTTKRNENSRTEVGIHKRVCGVELFLKKFFAGFTWH</sequence>